<evidence type="ECO:0000313" key="1">
    <source>
        <dbReference type="EMBL" id="TWO71561.1"/>
    </source>
</evidence>
<keyword evidence="2" id="KW-1185">Reference proteome</keyword>
<dbReference type="EMBL" id="VOBQ01000008">
    <property type="protein sequence ID" value="TWO71561.1"/>
    <property type="molecule type" value="Genomic_DNA"/>
</dbReference>
<dbReference type="OrthoDB" id="7437075at2"/>
<dbReference type="Proteomes" id="UP000318199">
    <property type="component" value="Unassembled WGS sequence"/>
</dbReference>
<gene>
    <name evidence="1" type="ORF">FN976_11040</name>
</gene>
<comment type="caution">
    <text evidence="1">The sequence shown here is derived from an EMBL/GenBank/DDBJ whole genome shotgun (WGS) entry which is preliminary data.</text>
</comment>
<accession>A0A562ZT61</accession>
<proteinExistence type="predicted"/>
<sequence>MRQLRPEYYSDTTSRAHYELTGDELEYRLSTITARNEHHAFEVFCRKLCERAVCPNLRPATGPEGGGDGKADSETFPVAEEISTLWYVGSPQAGQQRWAFAFSAKEGWRQKVRDDVIALVGTKRPYVQIICVTSQFARSKDRAEVQDEMREAHKVEVTIHDRAWIVEQIIENDWRDLAVNYLGAGRVSKAARLGPTDYVREQQLEEIENLIADPDHFAGRKMQLATEALVAAKMSRGLERPRVETDGRFARAIRLANSHGTHRQHLEALYESIWTAFWWYDDFDLVIDQYTELERLGIDSPYALNLEFLANIAQLFFNMVIHGLRNAEQIQLDDRIPRLFGRLEAVAANGALPNNALEARVSLLMLQGAQAKMQGDDEAFEALWPKFSEVIDQARGLGEFSGGRLSELISVMGAVAGGDAGYSALVDKTAAFVAERTGEANGAVMLLKRSRQLDEPMEIIRILGRAARQLTKKEYRQEQREALMRLAQAYQEIGLIWAARANVLVAIATMFIEAEEDAEPPTAQVVPALLYLVAIDLELRYFPEALEVMILARGAAQLLDNESKPRFVQELDRLDHVLACQFTCLQRANLQAMARLPDVVAQLEMPTSRYALLYVLGYEELLLEEGWAPKDYTPERIAQVFSLMAAQPCAPGEVDVLNCQGEQQTLLTRVLGIRLEVLHGGSDLEAQVAESVVGTVEALFATALQAKVCAHTEAFAVTISLSSTVANPEYELDEFAYAAKLQWPAGLALTEVSRQKDIQPKLLGLAYTILAVTCRSAGKLTEAIGELEKNESFLDRFAMIVFSANSRERMLKSGVARIERFDHLVTRDYPPKERRLTITPAELGPDPESADDDAAISDHREVRVHSVIDEHRWAKARWRGASLSLLGPGEPPILGLIFEDEDAARGIFLRWQERFGTDQGKDIYVAIVRNVAPTEPHHYTILVTSNLPGDGKAAGVVSRIMRVPAKTAVHLDAFAQAYEEAQECFLAPVVLRDGQPHLLMDVAILKRGLSIRNADDVGDHDVEFMAVGADRRRGATS</sequence>
<name>A0A562ZT61_9BURK</name>
<evidence type="ECO:0000313" key="2">
    <source>
        <dbReference type="Proteomes" id="UP000318199"/>
    </source>
</evidence>
<protein>
    <submittedName>
        <fullName evidence="1">Tetratricopeptide repeat protein</fullName>
    </submittedName>
</protein>
<dbReference type="AlphaFoldDB" id="A0A562ZT61"/>
<reference evidence="1 2" key="1">
    <citation type="submission" date="2019-07" db="EMBL/GenBank/DDBJ databases">
        <title>Caenimonas sedimenti sp. nov., isolated from activated sludge.</title>
        <authorList>
            <person name="Xu J."/>
        </authorList>
    </citation>
    <scope>NUCLEOTIDE SEQUENCE [LARGE SCALE GENOMIC DNA]</scope>
    <source>
        <strain evidence="1 2">HX-9-20</strain>
    </source>
</reference>
<organism evidence="1 2">
    <name type="scientific">Caenimonas sedimenti</name>
    <dbReference type="NCBI Taxonomy" id="2596921"/>
    <lineage>
        <taxon>Bacteria</taxon>
        <taxon>Pseudomonadati</taxon>
        <taxon>Pseudomonadota</taxon>
        <taxon>Betaproteobacteria</taxon>
        <taxon>Burkholderiales</taxon>
        <taxon>Comamonadaceae</taxon>
        <taxon>Caenimonas</taxon>
    </lineage>
</organism>